<reference evidence="6" key="1">
    <citation type="submission" date="2021-03" db="EMBL/GenBank/DDBJ databases">
        <title>Bacillus suaedae sp. nov., isolated from Suaeda aralocaspica.</title>
        <authorList>
            <person name="Lei R.F.R."/>
        </authorList>
    </citation>
    <scope>NUCLEOTIDE SEQUENCE</scope>
    <source>
        <strain evidence="6">YZJH907-2</strain>
    </source>
</reference>
<evidence type="ECO:0000313" key="7">
    <source>
        <dbReference type="Proteomes" id="UP000678228"/>
    </source>
</evidence>
<evidence type="ECO:0000256" key="3">
    <source>
        <dbReference type="ARBA" id="ARBA00013368"/>
    </source>
</evidence>
<accession>A0A940X0S3</accession>
<comment type="similarity">
    <text evidence="1">Belongs to the SMC family. SbcC subfamily.</text>
</comment>
<dbReference type="InterPro" id="IPR027417">
    <property type="entry name" value="P-loop_NTPase"/>
</dbReference>
<dbReference type="PANTHER" id="PTHR32114">
    <property type="entry name" value="ABC TRANSPORTER ABCH.3"/>
    <property type="match status" value="1"/>
</dbReference>
<feature type="coiled-coil region" evidence="4">
    <location>
        <begin position="611"/>
        <end position="638"/>
    </location>
</feature>
<proteinExistence type="inferred from homology"/>
<feature type="coiled-coil region" evidence="4">
    <location>
        <begin position="338"/>
        <end position="372"/>
    </location>
</feature>
<evidence type="ECO:0000256" key="4">
    <source>
        <dbReference type="SAM" id="Coils"/>
    </source>
</evidence>
<feature type="coiled-coil region" evidence="4">
    <location>
        <begin position="667"/>
        <end position="722"/>
    </location>
</feature>
<evidence type="ECO:0000259" key="5">
    <source>
        <dbReference type="Pfam" id="PF13476"/>
    </source>
</evidence>
<dbReference type="EMBL" id="JAGKSQ010000011">
    <property type="protein sequence ID" value="MBP3953265.1"/>
    <property type="molecule type" value="Genomic_DNA"/>
</dbReference>
<feature type="domain" description="Rad50/SbcC-type AAA" evidence="5">
    <location>
        <begin position="5"/>
        <end position="217"/>
    </location>
</feature>
<gene>
    <name evidence="6" type="ORF">J7W16_19245</name>
</gene>
<keyword evidence="7" id="KW-1185">Reference proteome</keyword>
<dbReference type="Proteomes" id="UP000678228">
    <property type="component" value="Unassembled WGS sequence"/>
</dbReference>
<comment type="subunit">
    <text evidence="2">Heterodimer of SbcC and SbcD.</text>
</comment>
<dbReference type="RefSeq" id="WP_210599122.1">
    <property type="nucleotide sequence ID" value="NZ_JAGKSQ010000011.1"/>
</dbReference>
<dbReference type="GO" id="GO:0006302">
    <property type="term" value="P:double-strand break repair"/>
    <property type="evidence" value="ECO:0007669"/>
    <property type="project" value="InterPro"/>
</dbReference>
<protein>
    <recommendedName>
        <fullName evidence="3">Nuclease SbcCD subunit C</fullName>
    </recommendedName>
</protein>
<evidence type="ECO:0000256" key="2">
    <source>
        <dbReference type="ARBA" id="ARBA00011322"/>
    </source>
</evidence>
<dbReference type="PANTHER" id="PTHR32114:SF2">
    <property type="entry name" value="ABC TRANSPORTER ABCH.3"/>
    <property type="match status" value="1"/>
</dbReference>
<dbReference type="Pfam" id="PF13476">
    <property type="entry name" value="AAA_23"/>
    <property type="match status" value="1"/>
</dbReference>
<dbReference type="Pfam" id="PF13558">
    <property type="entry name" value="SbcC_Walker_B"/>
    <property type="match status" value="1"/>
</dbReference>
<dbReference type="InterPro" id="IPR038729">
    <property type="entry name" value="Rad50/SbcC_AAA"/>
</dbReference>
<name>A0A940X0S3_9BACI</name>
<evidence type="ECO:0000256" key="1">
    <source>
        <dbReference type="ARBA" id="ARBA00006930"/>
    </source>
</evidence>
<dbReference type="GO" id="GO:0016887">
    <property type="term" value="F:ATP hydrolysis activity"/>
    <property type="evidence" value="ECO:0007669"/>
    <property type="project" value="InterPro"/>
</dbReference>
<sequence length="1030" mass="119395">MKPLKLTITAFGPYKHKEVIDFSELNDHRLFVVSGNTGSGKTSIFDAICYALYGEASGEDRSEPRMLRSQFAAEEDHTSVDFCFEIRNRTYRVLRQMAHIKGTNKTASGDKYEIYELVEGKETLLVDRLNVTTVNQKIQDIIGLTKAQFSQIVMLPQGEFRKLLTSETENKEDILRKIFKTGLFKSMAERLNEKRVEAQKQFDFEKRERDLTIKNLEKTVPRREDSLLANVFDQESYNTHQILEALDKEISYYKEEQGKQQQKVAETSLSFQEKTVYYHEAKSTNERLKLLEVKRQQKADLDNSKPLMLEKEQKLKSADRAKEIAVHEEHYLDVNIELEELNDSFQTAKTELNEVQDQLATIQLTYEREEAKQKERDQMSAQLTKLQDYVEDVGGLQVMKQDIKQLAIEEANSKELSEELLLQLMEAKEERTELLTQIKELEIKVKLLPKRSEELVVEREKSKLIGSFIELQRKQAVLSTDCFEQEQRLVAARTAYRTIETGWIEGQASLLAVHLHDGEACPVCGSDQHPNKAKLDVELPTKENLEEKRNELNQIEKSFHELRAKLSNVQSQLSDYEQELTVYELDFEHINTYFEQTKQLEKTLQSEITQLKIDQETLEEIKAKLEAYDLKIEQLEVKKTTNDQQWNELLSRYRTEQALFEAKIKTIPEHLQEMDALQAEIKRVQTEKQTLEDQWKVVQKQLTEVKERHLQITAMLENLTQQINKTASRKDKSLLTFQNAIINAGFNTEEEYKLAKMIESDKEALQLEIETFNTDLSSLIKQITELEKDLKMKQEVDLIALQNELAELENQLEQMKKVQLQIEGYLQTSERAYQSICEINEKVAETEKNYFLHKDLYDVVRGDNQKKISFERYLQIEYLEQIVQEANQRLYRLSSGQFQLIRSDRLEKRGKQSGLSLDVYDNYTGQNRDVKSLSGGEKFNASLCLALGMVDVIQSHQGGISIETMFIDEGFGSLDEESLNKAIDTLVTLQKSGRLVGVISHVQELKQAFPAILDVKKTKEGHSQTSFIIK</sequence>
<feature type="coiled-coil region" evidence="4">
    <location>
        <begin position="399"/>
        <end position="444"/>
    </location>
</feature>
<evidence type="ECO:0000313" key="6">
    <source>
        <dbReference type="EMBL" id="MBP3953265.1"/>
    </source>
</evidence>
<comment type="caution">
    <text evidence="6">The sequence shown here is derived from an EMBL/GenBank/DDBJ whole genome shotgun (WGS) entry which is preliminary data.</text>
</comment>
<feature type="coiled-coil region" evidence="4">
    <location>
        <begin position="542"/>
        <end position="586"/>
    </location>
</feature>
<keyword evidence="4" id="KW-0175">Coiled coil</keyword>
<dbReference type="AlphaFoldDB" id="A0A940X0S3"/>
<feature type="coiled-coil region" evidence="4">
    <location>
        <begin position="762"/>
        <end position="828"/>
    </location>
</feature>
<dbReference type="SUPFAM" id="SSF52540">
    <property type="entry name" value="P-loop containing nucleoside triphosphate hydrolases"/>
    <property type="match status" value="2"/>
</dbReference>
<dbReference type="Gene3D" id="3.40.50.300">
    <property type="entry name" value="P-loop containing nucleotide triphosphate hydrolases"/>
    <property type="match status" value="2"/>
</dbReference>
<organism evidence="6 7">
    <name type="scientific">Halalkalibacter suaedae</name>
    <dbReference type="NCBI Taxonomy" id="2822140"/>
    <lineage>
        <taxon>Bacteria</taxon>
        <taxon>Bacillati</taxon>
        <taxon>Bacillota</taxon>
        <taxon>Bacilli</taxon>
        <taxon>Bacillales</taxon>
        <taxon>Bacillaceae</taxon>
        <taxon>Halalkalibacter</taxon>
    </lineage>
</organism>